<sequence length="201" mass="20948">MTTAAISGFFLGLSLIVAIGAQNAFVLRQGLRREHVFAICLTCAASDALLIAAGVSGFRATTGALPWLEPALRFGGVAFLAFYGLKSLRAAIAGNAALDPSATEAQSLAAALATCLALTWLNPHVYLDTVVLLGSISTQYPGRETAFGLGAAAGSFLFFFSLGYGARLLRPLFARPAAWRLLDGVIALVMWTIAGRLALLG</sequence>
<keyword evidence="8" id="KW-1185">Reference proteome</keyword>
<dbReference type="Proteomes" id="UP000291088">
    <property type="component" value="Unassembled WGS sequence"/>
</dbReference>
<proteinExistence type="predicted"/>
<evidence type="ECO:0000256" key="2">
    <source>
        <dbReference type="ARBA" id="ARBA00022475"/>
    </source>
</evidence>
<evidence type="ECO:0000256" key="5">
    <source>
        <dbReference type="ARBA" id="ARBA00023136"/>
    </source>
</evidence>
<dbReference type="AlphaFoldDB" id="A0A4Q2T5C6"/>
<dbReference type="EMBL" id="SDVB01000238">
    <property type="protein sequence ID" value="RYC11979.1"/>
    <property type="molecule type" value="Genomic_DNA"/>
</dbReference>
<protein>
    <submittedName>
        <fullName evidence="7">Amino acid transporter</fullName>
    </submittedName>
</protein>
<feature type="transmembrane region" description="Helical" evidence="6">
    <location>
        <begin position="6"/>
        <end position="27"/>
    </location>
</feature>
<dbReference type="GO" id="GO:0005886">
    <property type="term" value="C:plasma membrane"/>
    <property type="evidence" value="ECO:0007669"/>
    <property type="project" value="UniProtKB-SubCell"/>
</dbReference>
<dbReference type="PANTHER" id="PTHR30086:SF20">
    <property type="entry name" value="ARGININE EXPORTER PROTEIN ARGO-RELATED"/>
    <property type="match status" value="1"/>
</dbReference>
<dbReference type="GO" id="GO:0015171">
    <property type="term" value="F:amino acid transmembrane transporter activity"/>
    <property type="evidence" value="ECO:0007669"/>
    <property type="project" value="TreeGrafter"/>
</dbReference>
<feature type="transmembrane region" description="Helical" evidence="6">
    <location>
        <begin position="146"/>
        <end position="166"/>
    </location>
</feature>
<accession>A0A4Q2T5C6</accession>
<comment type="caution">
    <text evidence="7">The sequence shown here is derived from an EMBL/GenBank/DDBJ whole genome shotgun (WGS) entry which is preliminary data.</text>
</comment>
<evidence type="ECO:0000256" key="3">
    <source>
        <dbReference type="ARBA" id="ARBA00022692"/>
    </source>
</evidence>
<dbReference type="RefSeq" id="WP_129332410.1">
    <property type="nucleotide sequence ID" value="NZ_SDVB01000238.1"/>
</dbReference>
<gene>
    <name evidence="7" type="ORF">EUU22_13005</name>
</gene>
<keyword evidence="4 6" id="KW-1133">Transmembrane helix</keyword>
<evidence type="ECO:0000256" key="4">
    <source>
        <dbReference type="ARBA" id="ARBA00022989"/>
    </source>
</evidence>
<name>A0A4Q2T5C6_9HYPH</name>
<evidence type="ECO:0000256" key="6">
    <source>
        <dbReference type="SAM" id="Phobius"/>
    </source>
</evidence>
<comment type="subcellular location">
    <subcellularLocation>
        <location evidence="1">Cell membrane</location>
        <topology evidence="1">Multi-pass membrane protein</topology>
    </subcellularLocation>
</comment>
<evidence type="ECO:0000256" key="1">
    <source>
        <dbReference type="ARBA" id="ARBA00004651"/>
    </source>
</evidence>
<keyword evidence="3 6" id="KW-0812">Transmembrane</keyword>
<keyword evidence="2" id="KW-1003">Cell membrane</keyword>
<evidence type="ECO:0000313" key="8">
    <source>
        <dbReference type="Proteomes" id="UP000291088"/>
    </source>
</evidence>
<feature type="transmembrane region" description="Helical" evidence="6">
    <location>
        <begin position="178"/>
        <end position="199"/>
    </location>
</feature>
<dbReference type="Pfam" id="PF01810">
    <property type="entry name" value="LysE"/>
    <property type="match status" value="1"/>
</dbReference>
<keyword evidence="5 6" id="KW-0472">Membrane</keyword>
<dbReference type="PANTHER" id="PTHR30086">
    <property type="entry name" value="ARGININE EXPORTER PROTEIN ARGO"/>
    <property type="match status" value="1"/>
</dbReference>
<dbReference type="InterPro" id="IPR001123">
    <property type="entry name" value="LeuE-type"/>
</dbReference>
<feature type="transmembrane region" description="Helical" evidence="6">
    <location>
        <begin position="70"/>
        <end position="88"/>
    </location>
</feature>
<feature type="transmembrane region" description="Helical" evidence="6">
    <location>
        <begin position="36"/>
        <end position="58"/>
    </location>
</feature>
<reference evidence="7 8" key="1">
    <citation type="submission" date="2019-01" db="EMBL/GenBank/DDBJ databases">
        <authorList>
            <person name="Deng T."/>
        </authorList>
    </citation>
    <scope>NUCLEOTIDE SEQUENCE [LARGE SCALE GENOMIC DNA]</scope>
    <source>
        <strain evidence="7 8">F8825</strain>
    </source>
</reference>
<evidence type="ECO:0000313" key="7">
    <source>
        <dbReference type="EMBL" id="RYC11979.1"/>
    </source>
</evidence>
<organism evidence="7 8">
    <name type="scientific">Ciceribacter ferrooxidans</name>
    <dbReference type="NCBI Taxonomy" id="2509717"/>
    <lineage>
        <taxon>Bacteria</taxon>
        <taxon>Pseudomonadati</taxon>
        <taxon>Pseudomonadota</taxon>
        <taxon>Alphaproteobacteria</taxon>
        <taxon>Hyphomicrobiales</taxon>
        <taxon>Rhizobiaceae</taxon>
        <taxon>Ciceribacter</taxon>
    </lineage>
</organism>
<dbReference type="OrthoDB" id="5638726at2"/>